<protein>
    <submittedName>
        <fullName evidence="3">F-box/FBD/LRR-repeat protein At1g13570-like</fullName>
    </submittedName>
</protein>
<feature type="domain" description="F-box" evidence="1">
    <location>
        <begin position="16"/>
        <end position="49"/>
    </location>
</feature>
<dbReference type="InterPro" id="IPR032675">
    <property type="entry name" value="LRR_dom_sf"/>
</dbReference>
<feature type="non-terminal residue" evidence="3">
    <location>
        <position position="392"/>
    </location>
</feature>
<dbReference type="SMART" id="SM00256">
    <property type="entry name" value="FBOX"/>
    <property type="match status" value="1"/>
</dbReference>
<dbReference type="Proteomes" id="UP001515500">
    <property type="component" value="Unplaced"/>
</dbReference>
<dbReference type="InterPro" id="IPR001810">
    <property type="entry name" value="F-box_dom"/>
</dbReference>
<dbReference type="SUPFAM" id="SSF81383">
    <property type="entry name" value="F-box domain"/>
    <property type="match status" value="1"/>
</dbReference>
<dbReference type="AlphaFoldDB" id="A0AB40AV25"/>
<dbReference type="RefSeq" id="XP_039118473.1">
    <property type="nucleotide sequence ID" value="XM_039262539.1"/>
</dbReference>
<dbReference type="PROSITE" id="PS50181">
    <property type="entry name" value="FBOX"/>
    <property type="match status" value="1"/>
</dbReference>
<proteinExistence type="predicted"/>
<keyword evidence="2" id="KW-1185">Reference proteome</keyword>
<dbReference type="Pfam" id="PF24758">
    <property type="entry name" value="LRR_At5g56370"/>
    <property type="match status" value="1"/>
</dbReference>
<evidence type="ECO:0000313" key="2">
    <source>
        <dbReference type="Proteomes" id="UP001515500"/>
    </source>
</evidence>
<dbReference type="PANTHER" id="PTHR31639:SF285">
    <property type="entry name" value="OS01G0730200 PROTEIN"/>
    <property type="match status" value="1"/>
</dbReference>
<accession>A0AB40AV25</accession>
<organism evidence="2 3">
    <name type="scientific">Dioscorea cayennensis subsp. rotundata</name>
    <name type="common">White Guinea yam</name>
    <name type="synonym">Dioscorea rotundata</name>
    <dbReference type="NCBI Taxonomy" id="55577"/>
    <lineage>
        <taxon>Eukaryota</taxon>
        <taxon>Viridiplantae</taxon>
        <taxon>Streptophyta</taxon>
        <taxon>Embryophyta</taxon>
        <taxon>Tracheophyta</taxon>
        <taxon>Spermatophyta</taxon>
        <taxon>Magnoliopsida</taxon>
        <taxon>Liliopsida</taxon>
        <taxon>Dioscoreales</taxon>
        <taxon>Dioscoreaceae</taxon>
        <taxon>Dioscorea</taxon>
    </lineage>
</organism>
<dbReference type="GeneID" id="120254424"/>
<dbReference type="InterPro" id="IPR036047">
    <property type="entry name" value="F-box-like_dom_sf"/>
</dbReference>
<dbReference type="Pfam" id="PF00646">
    <property type="entry name" value="F-box"/>
    <property type="match status" value="1"/>
</dbReference>
<evidence type="ECO:0000259" key="1">
    <source>
        <dbReference type="PROSITE" id="PS50181"/>
    </source>
</evidence>
<evidence type="ECO:0000313" key="3">
    <source>
        <dbReference type="RefSeq" id="XP_039118473.1"/>
    </source>
</evidence>
<dbReference type="SUPFAM" id="SSF52047">
    <property type="entry name" value="RNI-like"/>
    <property type="match status" value="1"/>
</dbReference>
<dbReference type="PANTHER" id="PTHR31639">
    <property type="entry name" value="F-BOX PROTEIN-LIKE"/>
    <property type="match status" value="1"/>
</dbReference>
<dbReference type="Gene3D" id="3.80.10.10">
    <property type="entry name" value="Ribonuclease Inhibitor"/>
    <property type="match status" value="1"/>
</dbReference>
<dbReference type="InterPro" id="IPR055411">
    <property type="entry name" value="LRR_FXL15/At3g58940/PEG3-like"/>
</dbReference>
<sequence length="392" mass="45428">MDLVASSSSSFLSSSSNVFGNLPSELIEDILIKLPTKDVFRTSIVSRKWINAWSTMPKLVLDMSMININHESMFVEFVDRALSKWNTLLLDFELTMRTTMTLSRERLIRTWEQEQIYTVSSHLFSHHKLVCLKLNGCILTLPQNFKGFDMLKSLHLELVKIPSDKLQSLLLSCTQLQELTLIKLHHCSEIDIRNTRVKHLKIVGKYKLFNLENQHLISASINLCFRWDEADDNLKSIFLCKNLMHLEIGGRHRFSLPSLMDMKKLETVIFGHSFIHLDSVNNLVSECLHLKKLQILPTALLPFGNCPQLKDAAFDITFAYQKLDFEEEYLRLAHNELDLKVLADLQTLVSLPSTFNHLKNLSLHVWFENLLSEYIAFFFFERVPAMSELEIK</sequence>
<name>A0AB40AV25_DIOCR</name>
<reference evidence="3" key="1">
    <citation type="submission" date="2025-08" db="UniProtKB">
        <authorList>
            <consortium name="RefSeq"/>
        </authorList>
    </citation>
    <scope>IDENTIFICATION</scope>
</reference>
<gene>
    <name evidence="3" type="primary">LOC120254424</name>
</gene>